<sequence>MPHQKKSPTHLFATSGWFTARGGWNARTSSGPTIVGPAVACASNVVAYEDGGEAAIADAAWIVGDFNLADYGDFKRLVSVGSELDNGDVITGIPERERLASGSWLRVVKQPGAVRRGEVA</sequence>
<dbReference type="RefSeq" id="WP_072444504.1">
    <property type="nucleotide sequence ID" value="NZ_QJJY01000032.1"/>
</dbReference>
<accession>A0A318I034</accession>
<dbReference type="AlphaFoldDB" id="A0A318I034"/>
<reference evidence="1 2" key="1">
    <citation type="submission" date="2018-05" db="EMBL/GenBank/DDBJ databases">
        <title>Comparative genomics of bacterial root endophytes of switchgrass collected from native prairies over two seasons.</title>
        <authorList>
            <person name="Tang Y."/>
        </authorList>
    </citation>
    <scope>NUCLEOTIDE SEQUENCE [LARGE SCALE GENOMIC DNA]</scope>
    <source>
        <strain evidence="1 2">NFIX32</strain>
    </source>
</reference>
<protein>
    <submittedName>
        <fullName evidence="1">Uncharacterized protein</fullName>
    </submittedName>
</protein>
<organism evidence="1 2">
    <name type="scientific">Burkholderia pyrrocinia</name>
    <name type="common">Pseudomonas pyrrocinia</name>
    <dbReference type="NCBI Taxonomy" id="60550"/>
    <lineage>
        <taxon>Bacteria</taxon>
        <taxon>Pseudomonadati</taxon>
        <taxon>Pseudomonadota</taxon>
        <taxon>Betaproteobacteria</taxon>
        <taxon>Burkholderiales</taxon>
        <taxon>Burkholderiaceae</taxon>
        <taxon>Burkholderia</taxon>
        <taxon>Burkholderia cepacia complex</taxon>
    </lineage>
</organism>
<evidence type="ECO:0000313" key="1">
    <source>
        <dbReference type="EMBL" id="PXX24039.1"/>
    </source>
</evidence>
<gene>
    <name evidence="1" type="ORF">NA66_103218</name>
</gene>
<dbReference type="Proteomes" id="UP000247755">
    <property type="component" value="Unassembled WGS sequence"/>
</dbReference>
<comment type="caution">
    <text evidence="1">The sequence shown here is derived from an EMBL/GenBank/DDBJ whole genome shotgun (WGS) entry which is preliminary data.</text>
</comment>
<name>A0A318I034_BURPY</name>
<proteinExistence type="predicted"/>
<dbReference type="EMBL" id="QJJY01000032">
    <property type="protein sequence ID" value="PXX24039.1"/>
    <property type="molecule type" value="Genomic_DNA"/>
</dbReference>
<evidence type="ECO:0000313" key="2">
    <source>
        <dbReference type="Proteomes" id="UP000247755"/>
    </source>
</evidence>